<accession>A0A8T2Y982</accession>
<proteinExistence type="inferred from homology"/>
<dbReference type="Proteomes" id="UP000807159">
    <property type="component" value="Chromosome 8"/>
</dbReference>
<evidence type="ECO:0000256" key="7">
    <source>
        <dbReference type="ARBA" id="ARBA00023136"/>
    </source>
</evidence>
<feature type="transmembrane region" description="Helical" evidence="8">
    <location>
        <begin position="32"/>
        <end position="51"/>
    </location>
</feature>
<evidence type="ECO:0000256" key="8">
    <source>
        <dbReference type="RuleBase" id="RU361233"/>
    </source>
</evidence>
<comment type="similarity">
    <text evidence="2 8">Belongs to the Casparian strip membrane proteins (CASP) family.</text>
</comment>
<comment type="caution">
    <text evidence="10">The sequence shown here is derived from an EMBL/GenBank/DDBJ whole genome shotgun (WGS) entry which is preliminary data.</text>
</comment>
<evidence type="ECO:0000256" key="5">
    <source>
        <dbReference type="ARBA" id="ARBA00022692"/>
    </source>
</evidence>
<dbReference type="GO" id="GO:0005886">
    <property type="term" value="C:plasma membrane"/>
    <property type="evidence" value="ECO:0007669"/>
    <property type="project" value="UniProtKB-SubCell"/>
</dbReference>
<comment type="subunit">
    <text evidence="3 8">Homodimer and heterodimers.</text>
</comment>
<evidence type="ECO:0000256" key="2">
    <source>
        <dbReference type="ARBA" id="ARBA00007651"/>
    </source>
</evidence>
<dbReference type="PANTHER" id="PTHR33573:SF56">
    <property type="entry name" value="CASP-LIKE PROTEIN 4C1"/>
    <property type="match status" value="1"/>
</dbReference>
<evidence type="ECO:0000256" key="6">
    <source>
        <dbReference type="ARBA" id="ARBA00022989"/>
    </source>
</evidence>
<dbReference type="EMBL" id="JACEGQ020000008">
    <property type="protein sequence ID" value="KAH8501577.1"/>
    <property type="molecule type" value="Genomic_DNA"/>
</dbReference>
<evidence type="ECO:0000313" key="10">
    <source>
        <dbReference type="EMBL" id="KAH8501577.1"/>
    </source>
</evidence>
<dbReference type="AlphaFoldDB" id="A0A8T2Y982"/>
<evidence type="ECO:0000313" key="11">
    <source>
        <dbReference type="Proteomes" id="UP000807159"/>
    </source>
</evidence>
<dbReference type="InterPro" id="IPR006702">
    <property type="entry name" value="CASP_dom"/>
</dbReference>
<evidence type="ECO:0000256" key="3">
    <source>
        <dbReference type="ARBA" id="ARBA00011489"/>
    </source>
</evidence>
<comment type="caution">
    <text evidence="8">Lacks conserved residue(s) required for the propagation of feature annotation.</text>
</comment>
<dbReference type="Pfam" id="PF04535">
    <property type="entry name" value="CASP_dom"/>
    <property type="match status" value="1"/>
</dbReference>
<organism evidence="10 11">
    <name type="scientific">Populus deltoides</name>
    <name type="common">Eastern poplar</name>
    <name type="synonym">Eastern cottonwood</name>
    <dbReference type="NCBI Taxonomy" id="3696"/>
    <lineage>
        <taxon>Eukaryota</taxon>
        <taxon>Viridiplantae</taxon>
        <taxon>Streptophyta</taxon>
        <taxon>Embryophyta</taxon>
        <taxon>Tracheophyta</taxon>
        <taxon>Spermatophyta</taxon>
        <taxon>Magnoliopsida</taxon>
        <taxon>eudicotyledons</taxon>
        <taxon>Gunneridae</taxon>
        <taxon>Pentapetalae</taxon>
        <taxon>rosids</taxon>
        <taxon>fabids</taxon>
        <taxon>Malpighiales</taxon>
        <taxon>Salicaceae</taxon>
        <taxon>Saliceae</taxon>
        <taxon>Populus</taxon>
    </lineage>
</organism>
<comment type="subcellular location">
    <subcellularLocation>
        <location evidence="1 8">Cell membrane</location>
        <topology evidence="1 8">Multi-pass membrane protein</topology>
    </subcellularLocation>
</comment>
<evidence type="ECO:0000256" key="4">
    <source>
        <dbReference type="ARBA" id="ARBA00022475"/>
    </source>
</evidence>
<feature type="domain" description="Casparian strip membrane protein" evidence="9">
    <location>
        <begin position="30"/>
        <end position="116"/>
    </location>
</feature>
<sequence>MRSPHPHRNGGETQQHFHSTISSQKLKRFNSLILVFRFSAFCFSLASAVFMLTNSRGSDSFHWYNFDAFRYVFAANAIVAVYSLFEMTAAVWEISRNATLFPEICQVWFDFGHDQVSYSYPSVRPSVKVCMRVLIILEVSKRVLMVCAWCRCLRTCYCQRTQPARKWLGQ</sequence>
<name>A0A8T2Y982_POPDE</name>
<keyword evidence="7 8" id="KW-0472">Membrane</keyword>
<gene>
    <name evidence="10" type="ORF">H0E87_016385</name>
</gene>
<protein>
    <recommendedName>
        <fullName evidence="8">CASP-like protein</fullName>
    </recommendedName>
</protein>
<evidence type="ECO:0000259" key="9">
    <source>
        <dbReference type="Pfam" id="PF04535"/>
    </source>
</evidence>
<keyword evidence="6 8" id="KW-1133">Transmembrane helix</keyword>
<keyword evidence="4 8" id="KW-1003">Cell membrane</keyword>
<evidence type="ECO:0000256" key="1">
    <source>
        <dbReference type="ARBA" id="ARBA00004651"/>
    </source>
</evidence>
<keyword evidence="5 8" id="KW-0812">Transmembrane</keyword>
<reference evidence="10" key="1">
    <citation type="journal article" date="2021" name="J. Hered.">
        <title>Genome Assembly of Salicaceae Populus deltoides (Eastern Cottonwood) I-69 Based on Nanopore Sequencing and Hi-C Technologies.</title>
        <authorList>
            <person name="Bai S."/>
            <person name="Wu H."/>
            <person name="Zhang J."/>
            <person name="Pan Z."/>
            <person name="Zhao W."/>
            <person name="Li Z."/>
            <person name="Tong C."/>
        </authorList>
    </citation>
    <scope>NUCLEOTIDE SEQUENCE</scope>
    <source>
        <tissue evidence="10">Leaf</tissue>
    </source>
</reference>
<dbReference type="PANTHER" id="PTHR33573">
    <property type="entry name" value="CASP-LIKE PROTEIN 4A4"/>
    <property type="match status" value="1"/>
</dbReference>
<feature type="transmembrane region" description="Helical" evidence="8">
    <location>
        <begin position="71"/>
        <end position="92"/>
    </location>
</feature>
<keyword evidence="11" id="KW-1185">Reference proteome</keyword>